<dbReference type="Pfam" id="PF00067">
    <property type="entry name" value="p450"/>
    <property type="match status" value="1"/>
</dbReference>
<dbReference type="PANTHER" id="PTHR24291:SF130">
    <property type="entry name" value="CYTOCHROME P450 FAMILY"/>
    <property type="match status" value="1"/>
</dbReference>
<dbReference type="Proteomes" id="UP001328107">
    <property type="component" value="Unassembled WGS sequence"/>
</dbReference>
<sequence>VIFIVFDAQTMNALQLNTLQVNSFSRKARVLPSRLASSITTNCRAIYPNPTKYDPGRFLPENTAKRHAYDFIPSSAGPRNCIGQKFAQSELRIVLSWILRRFRFVTDRPLDSQKYSVEATLRPVNGMRLTVMKR</sequence>
<dbReference type="GO" id="GO:0005506">
    <property type="term" value="F:iron ion binding"/>
    <property type="evidence" value="ECO:0007669"/>
    <property type="project" value="InterPro"/>
</dbReference>
<evidence type="ECO:0000256" key="5">
    <source>
        <dbReference type="ARBA" id="ARBA00023033"/>
    </source>
</evidence>
<dbReference type="Gene3D" id="1.10.630.10">
    <property type="entry name" value="Cytochrome P450"/>
    <property type="match status" value="1"/>
</dbReference>
<dbReference type="InterPro" id="IPR050196">
    <property type="entry name" value="Cytochrome_P450_Monoox"/>
</dbReference>
<reference evidence="8" key="1">
    <citation type="submission" date="2022-10" db="EMBL/GenBank/DDBJ databases">
        <title>Genome assembly of Pristionchus species.</title>
        <authorList>
            <person name="Yoshida K."/>
            <person name="Sommer R.J."/>
        </authorList>
    </citation>
    <scope>NUCLEOTIDE SEQUENCE [LARGE SCALE GENOMIC DNA]</scope>
    <source>
        <strain evidence="8">RS5460</strain>
    </source>
</reference>
<evidence type="ECO:0008006" key="9">
    <source>
        <dbReference type="Google" id="ProtNLM"/>
    </source>
</evidence>
<dbReference type="AlphaFoldDB" id="A0AAN5C599"/>
<dbReference type="PRINTS" id="PR00463">
    <property type="entry name" value="EP450I"/>
</dbReference>
<dbReference type="InterPro" id="IPR036396">
    <property type="entry name" value="Cyt_P450_sf"/>
</dbReference>
<evidence type="ECO:0000313" key="8">
    <source>
        <dbReference type="Proteomes" id="UP001328107"/>
    </source>
</evidence>
<dbReference type="GO" id="GO:0020037">
    <property type="term" value="F:heme binding"/>
    <property type="evidence" value="ECO:0007669"/>
    <property type="project" value="InterPro"/>
</dbReference>
<comment type="similarity">
    <text evidence="2">Belongs to the cytochrome P450 family.</text>
</comment>
<evidence type="ECO:0000256" key="1">
    <source>
        <dbReference type="ARBA" id="ARBA00001971"/>
    </source>
</evidence>
<keyword evidence="5" id="KW-0560">Oxidoreductase</keyword>
<dbReference type="SUPFAM" id="SSF48264">
    <property type="entry name" value="Cytochrome P450"/>
    <property type="match status" value="1"/>
</dbReference>
<keyword evidence="4 6" id="KW-0408">Iron</keyword>
<keyword evidence="3 6" id="KW-0349">Heme</keyword>
<gene>
    <name evidence="7" type="ORF">PMAYCL1PPCAC_08088</name>
</gene>
<keyword evidence="8" id="KW-1185">Reference proteome</keyword>
<organism evidence="7 8">
    <name type="scientific">Pristionchus mayeri</name>
    <dbReference type="NCBI Taxonomy" id="1317129"/>
    <lineage>
        <taxon>Eukaryota</taxon>
        <taxon>Metazoa</taxon>
        <taxon>Ecdysozoa</taxon>
        <taxon>Nematoda</taxon>
        <taxon>Chromadorea</taxon>
        <taxon>Rhabditida</taxon>
        <taxon>Rhabditina</taxon>
        <taxon>Diplogasteromorpha</taxon>
        <taxon>Diplogasteroidea</taxon>
        <taxon>Neodiplogasteridae</taxon>
        <taxon>Pristionchus</taxon>
    </lineage>
</organism>
<feature type="non-terminal residue" evidence="7">
    <location>
        <position position="1"/>
    </location>
</feature>
<dbReference type="InterPro" id="IPR002401">
    <property type="entry name" value="Cyt_P450_E_grp-I"/>
</dbReference>
<comment type="caution">
    <text evidence="7">The sequence shown here is derived from an EMBL/GenBank/DDBJ whole genome shotgun (WGS) entry which is preliminary data.</text>
</comment>
<comment type="cofactor">
    <cofactor evidence="1 6">
        <name>heme</name>
        <dbReference type="ChEBI" id="CHEBI:30413"/>
    </cofactor>
</comment>
<dbReference type="PANTHER" id="PTHR24291">
    <property type="entry name" value="CYTOCHROME P450 FAMILY 4"/>
    <property type="match status" value="1"/>
</dbReference>
<protein>
    <recommendedName>
        <fullName evidence="9">Cytochrome P450</fullName>
    </recommendedName>
</protein>
<dbReference type="InterPro" id="IPR001128">
    <property type="entry name" value="Cyt_P450"/>
</dbReference>
<evidence type="ECO:0000256" key="3">
    <source>
        <dbReference type="ARBA" id="ARBA00022617"/>
    </source>
</evidence>
<evidence type="ECO:0000256" key="6">
    <source>
        <dbReference type="PIRSR" id="PIRSR602401-1"/>
    </source>
</evidence>
<dbReference type="GO" id="GO:0004497">
    <property type="term" value="F:monooxygenase activity"/>
    <property type="evidence" value="ECO:0007669"/>
    <property type="project" value="UniProtKB-KW"/>
</dbReference>
<keyword evidence="6" id="KW-0479">Metal-binding</keyword>
<dbReference type="EMBL" id="BTRK01000002">
    <property type="protein sequence ID" value="GMR37893.1"/>
    <property type="molecule type" value="Genomic_DNA"/>
</dbReference>
<evidence type="ECO:0000256" key="4">
    <source>
        <dbReference type="ARBA" id="ARBA00023004"/>
    </source>
</evidence>
<name>A0AAN5C599_9BILA</name>
<proteinExistence type="inferred from homology"/>
<keyword evidence="5" id="KW-0503">Monooxygenase</keyword>
<feature type="binding site" description="axial binding residue" evidence="6">
    <location>
        <position position="81"/>
    </location>
    <ligand>
        <name>heme</name>
        <dbReference type="ChEBI" id="CHEBI:30413"/>
    </ligand>
    <ligandPart>
        <name>Fe</name>
        <dbReference type="ChEBI" id="CHEBI:18248"/>
    </ligandPart>
</feature>
<accession>A0AAN5C599</accession>
<evidence type="ECO:0000256" key="2">
    <source>
        <dbReference type="ARBA" id="ARBA00010617"/>
    </source>
</evidence>
<dbReference type="GO" id="GO:0016705">
    <property type="term" value="F:oxidoreductase activity, acting on paired donors, with incorporation or reduction of molecular oxygen"/>
    <property type="evidence" value="ECO:0007669"/>
    <property type="project" value="InterPro"/>
</dbReference>
<evidence type="ECO:0000313" key="7">
    <source>
        <dbReference type="EMBL" id="GMR37893.1"/>
    </source>
</evidence>